<evidence type="ECO:0000313" key="2">
    <source>
        <dbReference type="EMBL" id="KNC52556.1"/>
    </source>
</evidence>
<dbReference type="RefSeq" id="XP_013755346.1">
    <property type="nucleotide sequence ID" value="XM_013899892.1"/>
</dbReference>
<dbReference type="EMBL" id="GL349473">
    <property type="protein sequence ID" value="KNC52556.1"/>
    <property type="molecule type" value="Genomic_DNA"/>
</dbReference>
<dbReference type="OrthoDB" id="415359at2759"/>
<dbReference type="GeneID" id="25566885"/>
<dbReference type="eggNOG" id="KOG4506">
    <property type="taxonomic scope" value="Eukaryota"/>
</dbReference>
<dbReference type="InterPro" id="IPR019311">
    <property type="entry name" value="Fy-3"/>
</dbReference>
<name>A0A0L0DKI1_THETB</name>
<dbReference type="STRING" id="461836.A0A0L0DKI1"/>
<feature type="region of interest" description="Disordered" evidence="1">
    <location>
        <begin position="330"/>
        <end position="356"/>
    </location>
</feature>
<protein>
    <recommendedName>
        <fullName evidence="4">Macro domain-containing protein</fullName>
    </recommendedName>
</protein>
<dbReference type="GO" id="GO:0005737">
    <property type="term" value="C:cytoplasm"/>
    <property type="evidence" value="ECO:0007669"/>
    <property type="project" value="TreeGrafter"/>
</dbReference>
<sequence length="602" mass="63153">MTTITAADSNDNYHECDTTTGNPAVMLVTVRFTLDGRGHTVHLHAEPDAHDGGLDAIHHAVRAVFVRLDVPEYMHASLLAAAEDAAVQALTRDRVAAACAAQEAQARAEAEPDGDGAAGVAESVELACEPKTEHEEVAPLHEAFAFVIEAGGGVGLDSVLRLETAFAEEIAELNAQLDAVRAVSVEGGGSESGNPMATVDAARAAAAREAAVQARIDEAMAHQRVQYAQFVTDCATTPELLEALAEERKVAAARNGDGSDDGSESDDDPWAQVRELSVARKWAEGHAQAANASARSGAGSGAGSGGNMLGWLKSGLRTALSPVKSSSALLVASRRGDESTPSVKPAEGSDASEAPAPDLTEGFTIYLGAQLKTNYSIRLSLASMASSLVYDTSSKVTHIAQRAATALALYSEQLAAVVVLVDADLSYATDEGRAFAAAARASTELHFASLSVQVEAVRAQARAEGASLVPGDVFVTRHSNLAGIQLAFHLVVDLDTMHMRNADLLRGRNPMLAGLRSVLHTAARYDVCTISLPLLLSHSLPAGMDLADSAVTKRAETVLKAVKGVLTERGNIHHSLRSVHFYHPPAVFDHFRTLLCSVFTVS</sequence>
<evidence type="ECO:0000256" key="1">
    <source>
        <dbReference type="SAM" id="MobiDB-lite"/>
    </source>
</evidence>
<evidence type="ECO:0000313" key="3">
    <source>
        <dbReference type="Proteomes" id="UP000054408"/>
    </source>
</evidence>
<dbReference type="PANTHER" id="PTHR16525:SF0">
    <property type="entry name" value="PROTEIN C12ORF4"/>
    <property type="match status" value="1"/>
</dbReference>
<proteinExistence type="predicted"/>
<dbReference type="PANTHER" id="PTHR16525">
    <property type="entry name" value="PROTEIN C12ORF4"/>
    <property type="match status" value="1"/>
</dbReference>
<accession>A0A0L0DKI1</accession>
<dbReference type="AlphaFoldDB" id="A0A0L0DKI1"/>
<gene>
    <name evidence="2" type="ORF">AMSG_08123</name>
</gene>
<evidence type="ECO:0008006" key="4">
    <source>
        <dbReference type="Google" id="ProtNLM"/>
    </source>
</evidence>
<dbReference type="Proteomes" id="UP000054408">
    <property type="component" value="Unassembled WGS sequence"/>
</dbReference>
<reference evidence="2 3" key="1">
    <citation type="submission" date="2010-05" db="EMBL/GenBank/DDBJ databases">
        <title>The Genome Sequence of Thecamonas trahens ATCC 50062.</title>
        <authorList>
            <consortium name="The Broad Institute Genome Sequencing Platform"/>
            <person name="Russ C."/>
            <person name="Cuomo C."/>
            <person name="Shea T."/>
            <person name="Young S.K."/>
            <person name="Zeng Q."/>
            <person name="Koehrsen M."/>
            <person name="Haas B."/>
            <person name="Borodovsky M."/>
            <person name="Guigo R."/>
            <person name="Alvarado L."/>
            <person name="Berlin A."/>
            <person name="Bochicchio J."/>
            <person name="Borenstein D."/>
            <person name="Chapman S."/>
            <person name="Chen Z."/>
            <person name="Freedman E."/>
            <person name="Gellesch M."/>
            <person name="Goldberg J."/>
            <person name="Griggs A."/>
            <person name="Gujja S."/>
            <person name="Heilman E."/>
            <person name="Heiman D."/>
            <person name="Hepburn T."/>
            <person name="Howarth C."/>
            <person name="Jen D."/>
            <person name="Larson L."/>
            <person name="Mehta T."/>
            <person name="Park D."/>
            <person name="Pearson M."/>
            <person name="Roberts A."/>
            <person name="Saif S."/>
            <person name="Shenoy N."/>
            <person name="Sisk P."/>
            <person name="Stolte C."/>
            <person name="Sykes S."/>
            <person name="Thomson T."/>
            <person name="Walk T."/>
            <person name="White J."/>
            <person name="Yandava C."/>
            <person name="Burger G."/>
            <person name="Gray M.W."/>
            <person name="Holland P.W.H."/>
            <person name="King N."/>
            <person name="Lang F.B.F."/>
            <person name="Roger A.J."/>
            <person name="Ruiz-Trillo I."/>
            <person name="Lander E."/>
            <person name="Nusbaum C."/>
        </authorList>
    </citation>
    <scope>NUCLEOTIDE SEQUENCE [LARGE SCALE GENOMIC DNA]</scope>
    <source>
        <strain evidence="2 3">ATCC 50062</strain>
    </source>
</reference>
<organism evidence="2 3">
    <name type="scientific">Thecamonas trahens ATCC 50062</name>
    <dbReference type="NCBI Taxonomy" id="461836"/>
    <lineage>
        <taxon>Eukaryota</taxon>
        <taxon>Apusozoa</taxon>
        <taxon>Apusomonadida</taxon>
        <taxon>Apusomonadidae</taxon>
        <taxon>Thecamonas</taxon>
    </lineage>
</organism>
<dbReference type="Pfam" id="PF10154">
    <property type="entry name" value="Fy-3"/>
    <property type="match status" value="2"/>
</dbReference>
<keyword evidence="3" id="KW-1185">Reference proteome</keyword>